<dbReference type="Proteomes" id="UP000009168">
    <property type="component" value="Unassembled WGS sequence"/>
</dbReference>
<keyword evidence="1 2" id="KW-0812">Transmembrane</keyword>
<sequence>MRQQTYSLIFVSYVLNLEFEIDTYFQKELQLYKQEGFSKRKTLLTWLEFAIDHEGQRLRVEQVIAQKMSVIPYCSPCGEPKQHNFCQGRRALSAVSAHTPLNQSNKNKFFSSFNIFYKFKQINKNTLKTQQNKTLKKLNQTQNKKKSKYELFIYLQNTEKNLILKVLKTKKMLELFKYNSVLVNCIQFLISIIIYYLHIKSKYSFNFNFQIVYKKFLSSKYCISKRKQKPSQLILTVFNK</sequence>
<dbReference type="RefSeq" id="XP_001471340.2">
    <property type="nucleotide sequence ID" value="XM_001471290.2"/>
</dbReference>
<name>A4VDY6_TETTS</name>
<dbReference type="EMBL" id="GG662704">
    <property type="protein sequence ID" value="EDK31733.2"/>
    <property type="molecule type" value="Genomic_DNA"/>
</dbReference>
<dbReference type="KEGG" id="tet:TTHERM_00075909"/>
<evidence type="ECO:0000313" key="3">
    <source>
        <dbReference type="Proteomes" id="UP000009168"/>
    </source>
</evidence>
<evidence type="ECO:0000256" key="1">
    <source>
        <dbReference type="SAM" id="Phobius"/>
    </source>
</evidence>
<dbReference type="HOGENOM" id="CLU_1690286_0_0_1"/>
<dbReference type="AlphaFoldDB" id="A4VDY6"/>
<dbReference type="InParanoid" id="A4VDY6"/>
<keyword evidence="1" id="KW-0472">Membrane</keyword>
<feature type="transmembrane region" description="Helical" evidence="1">
    <location>
        <begin position="175"/>
        <end position="197"/>
    </location>
</feature>
<keyword evidence="3" id="KW-1185">Reference proteome</keyword>
<dbReference type="GeneID" id="7845831"/>
<protein>
    <submittedName>
        <fullName evidence="2">Transmembrane protein, putative</fullName>
    </submittedName>
</protein>
<keyword evidence="1" id="KW-1133">Transmembrane helix</keyword>
<gene>
    <name evidence="2" type="ORF">TTHERM_00075909</name>
</gene>
<evidence type="ECO:0000313" key="2">
    <source>
        <dbReference type="EMBL" id="EDK31733.2"/>
    </source>
</evidence>
<organism evidence="2 3">
    <name type="scientific">Tetrahymena thermophila (strain SB210)</name>
    <dbReference type="NCBI Taxonomy" id="312017"/>
    <lineage>
        <taxon>Eukaryota</taxon>
        <taxon>Sar</taxon>
        <taxon>Alveolata</taxon>
        <taxon>Ciliophora</taxon>
        <taxon>Intramacronucleata</taxon>
        <taxon>Oligohymenophorea</taxon>
        <taxon>Hymenostomatida</taxon>
        <taxon>Tetrahymenina</taxon>
        <taxon>Tetrahymenidae</taxon>
        <taxon>Tetrahymena</taxon>
    </lineage>
</organism>
<accession>A4VDY6</accession>
<proteinExistence type="predicted"/>
<reference evidence="3" key="1">
    <citation type="journal article" date="2006" name="PLoS Biol.">
        <title>Macronuclear genome sequence of the ciliate Tetrahymena thermophila, a model eukaryote.</title>
        <authorList>
            <person name="Eisen J.A."/>
            <person name="Coyne R.S."/>
            <person name="Wu M."/>
            <person name="Wu D."/>
            <person name="Thiagarajan M."/>
            <person name="Wortman J.R."/>
            <person name="Badger J.H."/>
            <person name="Ren Q."/>
            <person name="Amedeo P."/>
            <person name="Jones K.M."/>
            <person name="Tallon L.J."/>
            <person name="Delcher A.L."/>
            <person name="Salzberg S.L."/>
            <person name="Silva J.C."/>
            <person name="Haas B.J."/>
            <person name="Majoros W.H."/>
            <person name="Farzad M."/>
            <person name="Carlton J.M."/>
            <person name="Smith R.K. Jr."/>
            <person name="Garg J."/>
            <person name="Pearlman R.E."/>
            <person name="Karrer K.M."/>
            <person name="Sun L."/>
            <person name="Manning G."/>
            <person name="Elde N.C."/>
            <person name="Turkewitz A.P."/>
            <person name="Asai D.J."/>
            <person name="Wilkes D.E."/>
            <person name="Wang Y."/>
            <person name="Cai H."/>
            <person name="Collins K."/>
            <person name="Stewart B.A."/>
            <person name="Lee S.R."/>
            <person name="Wilamowska K."/>
            <person name="Weinberg Z."/>
            <person name="Ruzzo W.L."/>
            <person name="Wloga D."/>
            <person name="Gaertig J."/>
            <person name="Frankel J."/>
            <person name="Tsao C.-C."/>
            <person name="Gorovsky M.A."/>
            <person name="Keeling P.J."/>
            <person name="Waller R.F."/>
            <person name="Patron N.J."/>
            <person name="Cherry J.M."/>
            <person name="Stover N.A."/>
            <person name="Krieger C.J."/>
            <person name="del Toro C."/>
            <person name="Ryder H.F."/>
            <person name="Williamson S.C."/>
            <person name="Barbeau R.A."/>
            <person name="Hamilton E.P."/>
            <person name="Orias E."/>
        </authorList>
    </citation>
    <scope>NUCLEOTIDE SEQUENCE [LARGE SCALE GENOMIC DNA]</scope>
    <source>
        <strain evidence="3">SB210</strain>
    </source>
</reference>